<organism evidence="2">
    <name type="scientific">Pelagomonas calceolata</name>
    <dbReference type="NCBI Taxonomy" id="35677"/>
    <lineage>
        <taxon>Eukaryota</taxon>
        <taxon>Sar</taxon>
        <taxon>Stramenopiles</taxon>
        <taxon>Ochrophyta</taxon>
        <taxon>Pelagophyceae</taxon>
        <taxon>Pelagomonadales</taxon>
        <taxon>Pelagomonadaceae</taxon>
        <taxon>Pelagomonas</taxon>
    </lineage>
</organism>
<dbReference type="EMBL" id="CAKKNE010000001">
    <property type="protein sequence ID" value="CAH0364904.1"/>
    <property type="molecule type" value="Genomic_DNA"/>
</dbReference>
<protein>
    <submittedName>
        <fullName evidence="2">Uncharacterized protein</fullName>
    </submittedName>
</protein>
<proteinExistence type="predicted"/>
<name>A0A7S4EAV9_9STRA</name>
<evidence type="ECO:0000313" key="3">
    <source>
        <dbReference type="EMBL" id="CAH0364904.1"/>
    </source>
</evidence>
<evidence type="ECO:0000256" key="1">
    <source>
        <dbReference type="SAM" id="SignalP"/>
    </source>
</evidence>
<reference evidence="2" key="1">
    <citation type="submission" date="2021-01" db="EMBL/GenBank/DDBJ databases">
        <authorList>
            <person name="Corre E."/>
            <person name="Pelletier E."/>
            <person name="Niang G."/>
            <person name="Scheremetjew M."/>
            <person name="Finn R."/>
            <person name="Kale V."/>
            <person name="Holt S."/>
            <person name="Cochrane G."/>
            <person name="Meng A."/>
            <person name="Brown T."/>
            <person name="Cohen L."/>
        </authorList>
    </citation>
    <scope>NUCLEOTIDE SEQUENCE</scope>
    <source>
        <strain evidence="2">CCMP1756</strain>
    </source>
</reference>
<dbReference type="EMBL" id="HBIW01018864">
    <property type="protein sequence ID" value="CAE0700809.1"/>
    <property type="molecule type" value="Transcribed_RNA"/>
</dbReference>
<keyword evidence="1" id="KW-0732">Signal</keyword>
<sequence length="292" mass="32081">MKLLICALLAATTNAIRNGHPRPMPRSQPTTLETLLGRDPYSIIDVRGGGIFDDPDEEPEEDDVDARMRSGMQKAVAMMRGVGSEGAAIDALEALANDPSAEAPQLIKCYLDARLHQSQELKSFQGDHYLVALRQLANEALAFKASTQLSEEAYDAFLKQLSDEAGFKSAADFEKDVRDRSSLQVQELLEVLAEDGNFVAIALRRVEEKVPGLEADLKEDLARGDDAAVAANRAQLEQLRAWQKDSAPLEKLRQELLAQLENAEDPIQRVRLAESLRPVVTNVLGDDFSSAE</sequence>
<reference evidence="3" key="2">
    <citation type="submission" date="2021-11" db="EMBL/GenBank/DDBJ databases">
        <authorList>
            <consortium name="Genoscope - CEA"/>
            <person name="William W."/>
        </authorList>
    </citation>
    <scope>NUCLEOTIDE SEQUENCE</scope>
</reference>
<feature type="signal peptide" evidence="1">
    <location>
        <begin position="1"/>
        <end position="15"/>
    </location>
</feature>
<accession>A0A7S4EAV9</accession>
<gene>
    <name evidence="2" type="ORF">PCAL00307_LOCUS16245</name>
    <name evidence="3" type="ORF">PECAL_1P12940</name>
</gene>
<keyword evidence="4" id="KW-1185">Reference proteome</keyword>
<dbReference type="AlphaFoldDB" id="A0A7S4EAV9"/>
<dbReference type="Proteomes" id="UP000789595">
    <property type="component" value="Unassembled WGS sequence"/>
</dbReference>
<evidence type="ECO:0000313" key="2">
    <source>
        <dbReference type="EMBL" id="CAE0700809.1"/>
    </source>
</evidence>
<feature type="chain" id="PRO_5036212390" evidence="1">
    <location>
        <begin position="16"/>
        <end position="292"/>
    </location>
</feature>
<evidence type="ECO:0000313" key="4">
    <source>
        <dbReference type="Proteomes" id="UP000789595"/>
    </source>
</evidence>